<dbReference type="InterPro" id="IPR013249">
    <property type="entry name" value="RNA_pol_sigma70_r4_t2"/>
</dbReference>
<proteinExistence type="inferred from homology"/>
<dbReference type="Gene3D" id="1.10.1740.10">
    <property type="match status" value="1"/>
</dbReference>
<dbReference type="PANTHER" id="PTHR43133">
    <property type="entry name" value="RNA POLYMERASE ECF-TYPE SIGMA FACTO"/>
    <property type="match status" value="1"/>
</dbReference>
<dbReference type="Pfam" id="PF04542">
    <property type="entry name" value="Sigma70_r2"/>
    <property type="match status" value="1"/>
</dbReference>
<keyword evidence="4" id="KW-0238">DNA-binding</keyword>
<feature type="domain" description="RNA polymerase sigma factor 70 region 4 type 2" evidence="7">
    <location>
        <begin position="122"/>
        <end position="174"/>
    </location>
</feature>
<dbReference type="InterPro" id="IPR014284">
    <property type="entry name" value="RNA_pol_sigma-70_dom"/>
</dbReference>
<dbReference type="InterPro" id="IPR007627">
    <property type="entry name" value="RNA_pol_sigma70_r2"/>
</dbReference>
<feature type="domain" description="RNA polymerase sigma-70 region 2" evidence="6">
    <location>
        <begin position="25"/>
        <end position="91"/>
    </location>
</feature>
<evidence type="ECO:0000256" key="3">
    <source>
        <dbReference type="ARBA" id="ARBA00023082"/>
    </source>
</evidence>
<dbReference type="EMBL" id="CP098755">
    <property type="protein sequence ID" value="USG65594.1"/>
    <property type="molecule type" value="Genomic_DNA"/>
</dbReference>
<name>A0ABY4WFS5_9BACL</name>
<evidence type="ECO:0000256" key="4">
    <source>
        <dbReference type="ARBA" id="ARBA00023125"/>
    </source>
</evidence>
<dbReference type="Gene3D" id="1.10.10.10">
    <property type="entry name" value="Winged helix-like DNA-binding domain superfamily/Winged helix DNA-binding domain"/>
    <property type="match status" value="1"/>
</dbReference>
<dbReference type="InterPro" id="IPR013325">
    <property type="entry name" value="RNA_pol_sigma_r2"/>
</dbReference>
<dbReference type="InterPro" id="IPR013324">
    <property type="entry name" value="RNA_pol_sigma_r3/r4-like"/>
</dbReference>
<dbReference type="RefSeq" id="WP_251872678.1">
    <property type="nucleotide sequence ID" value="NZ_CP098755.1"/>
</dbReference>
<evidence type="ECO:0000259" key="6">
    <source>
        <dbReference type="Pfam" id="PF04542"/>
    </source>
</evidence>
<accession>A0ABY4WFS5</accession>
<comment type="similarity">
    <text evidence="1">Belongs to the sigma-70 factor family. ECF subfamily.</text>
</comment>
<evidence type="ECO:0000259" key="7">
    <source>
        <dbReference type="Pfam" id="PF08281"/>
    </source>
</evidence>
<sequence length="196" mass="23028">MEKEQIEQIVEEIKVSGCLEKFGTLVEVLQQPIFTYCYHMLGHRQEAEDAVQEVLIKAYEHLEKYNRTISFTAWVYKIAYHHCLNLIKRKKLHQVILFWKKNEAAREHEQETSRLIHEPFSEPLHQALGALTPEERNLVILRVIEEKGYDELATLLNASSATLRKKYERAIKKCKHQLQSQSQKGGKINEAYRAIR</sequence>
<evidence type="ECO:0000256" key="5">
    <source>
        <dbReference type="ARBA" id="ARBA00023163"/>
    </source>
</evidence>
<dbReference type="SUPFAM" id="SSF88946">
    <property type="entry name" value="Sigma2 domain of RNA polymerase sigma factors"/>
    <property type="match status" value="1"/>
</dbReference>
<gene>
    <name evidence="8" type="ORF">NDK47_26425</name>
</gene>
<keyword evidence="3" id="KW-0731">Sigma factor</keyword>
<keyword evidence="2" id="KW-0805">Transcription regulation</keyword>
<dbReference type="InterPro" id="IPR039425">
    <property type="entry name" value="RNA_pol_sigma-70-like"/>
</dbReference>
<dbReference type="NCBIfam" id="TIGR02937">
    <property type="entry name" value="sigma70-ECF"/>
    <property type="match status" value="1"/>
</dbReference>
<keyword evidence="9" id="KW-1185">Reference proteome</keyword>
<dbReference type="SUPFAM" id="SSF88659">
    <property type="entry name" value="Sigma3 and sigma4 domains of RNA polymerase sigma factors"/>
    <property type="match status" value="1"/>
</dbReference>
<protein>
    <submittedName>
        <fullName evidence="8">RNA polymerase sigma factor</fullName>
    </submittedName>
</protein>
<dbReference type="PANTHER" id="PTHR43133:SF8">
    <property type="entry name" value="RNA POLYMERASE SIGMA FACTOR HI_1459-RELATED"/>
    <property type="match status" value="1"/>
</dbReference>
<evidence type="ECO:0000313" key="9">
    <source>
        <dbReference type="Proteomes" id="UP001056500"/>
    </source>
</evidence>
<evidence type="ECO:0000256" key="1">
    <source>
        <dbReference type="ARBA" id="ARBA00010641"/>
    </source>
</evidence>
<evidence type="ECO:0000256" key="2">
    <source>
        <dbReference type="ARBA" id="ARBA00023015"/>
    </source>
</evidence>
<keyword evidence="5" id="KW-0804">Transcription</keyword>
<reference evidence="8" key="1">
    <citation type="submission" date="2022-06" db="EMBL/GenBank/DDBJ databases">
        <title>Genome sequencing of Brevibacillus sp. BB3-R1.</title>
        <authorList>
            <person name="Heo J."/>
            <person name="Lee D."/>
            <person name="Won M."/>
            <person name="Han B.-H."/>
            <person name="Hong S.-B."/>
            <person name="Kwon S.-W."/>
        </authorList>
    </citation>
    <scope>NUCLEOTIDE SEQUENCE</scope>
    <source>
        <strain evidence="8">BB3-R1</strain>
    </source>
</reference>
<dbReference type="Proteomes" id="UP001056500">
    <property type="component" value="Chromosome"/>
</dbReference>
<dbReference type="Pfam" id="PF08281">
    <property type="entry name" value="Sigma70_r4_2"/>
    <property type="match status" value="1"/>
</dbReference>
<evidence type="ECO:0000313" key="8">
    <source>
        <dbReference type="EMBL" id="USG65594.1"/>
    </source>
</evidence>
<dbReference type="InterPro" id="IPR036388">
    <property type="entry name" value="WH-like_DNA-bd_sf"/>
</dbReference>
<organism evidence="8 9">
    <name type="scientific">Brevibacillus ruminantium</name>
    <dbReference type="NCBI Taxonomy" id="2950604"/>
    <lineage>
        <taxon>Bacteria</taxon>
        <taxon>Bacillati</taxon>
        <taxon>Bacillota</taxon>
        <taxon>Bacilli</taxon>
        <taxon>Bacillales</taxon>
        <taxon>Paenibacillaceae</taxon>
        <taxon>Brevibacillus</taxon>
    </lineage>
</organism>